<dbReference type="AlphaFoldDB" id="A0A0P1IEL0"/>
<gene>
    <name evidence="1" type="ORF">PH7735_03236</name>
</gene>
<accession>A0A0P1IEL0</accession>
<dbReference type="STRING" id="1715693.PH7735_03236"/>
<dbReference type="GeneID" id="83882222"/>
<sequence length="181" mass="19448">MSKPLAKKEKDNALGVKVEGSASEGHAVKLSGHDALKTIFGTKSQEQAAALLSHCFSVLNRSEAGEGSEAEDERMFMLSTVDDIAPRDAVERLLAVQMAATHVATIRSARWLANSDQLEQAQVHFNGYNKLARTFTAQVEALRKHRNGGKQTVTVQHVNVEEGGQAIVGNVQQGGEGKDGK</sequence>
<dbReference type="EMBL" id="CYTW01000004">
    <property type="protein sequence ID" value="CUK08370.1"/>
    <property type="molecule type" value="Genomic_DNA"/>
</dbReference>
<protein>
    <submittedName>
        <fullName evidence="1">Uncharacterized protein</fullName>
    </submittedName>
</protein>
<evidence type="ECO:0000313" key="2">
    <source>
        <dbReference type="Proteomes" id="UP000051870"/>
    </source>
</evidence>
<evidence type="ECO:0000313" key="1">
    <source>
        <dbReference type="EMBL" id="CUK08370.1"/>
    </source>
</evidence>
<organism evidence="1 2">
    <name type="scientific">Shimia thalassica</name>
    <dbReference type="NCBI Taxonomy" id="1715693"/>
    <lineage>
        <taxon>Bacteria</taxon>
        <taxon>Pseudomonadati</taxon>
        <taxon>Pseudomonadota</taxon>
        <taxon>Alphaproteobacteria</taxon>
        <taxon>Rhodobacterales</taxon>
        <taxon>Roseobacteraceae</taxon>
    </lineage>
</organism>
<dbReference type="RefSeq" id="WP_058312410.1">
    <property type="nucleotide sequence ID" value="NZ_CYTW01000004.1"/>
</dbReference>
<name>A0A0P1IEL0_9RHOB</name>
<proteinExistence type="predicted"/>
<dbReference type="Proteomes" id="UP000051870">
    <property type="component" value="Unassembled WGS sequence"/>
</dbReference>
<reference evidence="2" key="1">
    <citation type="submission" date="2015-09" db="EMBL/GenBank/DDBJ databases">
        <authorList>
            <person name="Rodrigo-Torres Lidia"/>
            <person name="Arahal R.David."/>
        </authorList>
    </citation>
    <scope>NUCLEOTIDE SEQUENCE [LARGE SCALE GENOMIC DNA]</scope>
    <source>
        <strain evidence="2">CECT 7735</strain>
    </source>
</reference>
<keyword evidence="2" id="KW-1185">Reference proteome</keyword>